<evidence type="ECO:0000256" key="1">
    <source>
        <dbReference type="ARBA" id="ARBA00004141"/>
    </source>
</evidence>
<dbReference type="Pfam" id="PF07690">
    <property type="entry name" value="MFS_1"/>
    <property type="match status" value="1"/>
</dbReference>
<gene>
    <name evidence="8" type="ORF">G6F64_002059</name>
</gene>
<dbReference type="PANTHER" id="PTHR43791">
    <property type="entry name" value="PERMEASE-RELATED"/>
    <property type="match status" value="1"/>
</dbReference>
<keyword evidence="2" id="KW-0813">Transport</keyword>
<evidence type="ECO:0000256" key="6">
    <source>
        <dbReference type="SAM" id="Phobius"/>
    </source>
</evidence>
<dbReference type="OrthoDB" id="6730379at2759"/>
<dbReference type="GO" id="GO:0022857">
    <property type="term" value="F:transmembrane transporter activity"/>
    <property type="evidence" value="ECO:0007669"/>
    <property type="project" value="InterPro"/>
</dbReference>
<feature type="transmembrane region" description="Helical" evidence="6">
    <location>
        <begin position="70"/>
        <end position="97"/>
    </location>
</feature>
<evidence type="ECO:0000256" key="3">
    <source>
        <dbReference type="ARBA" id="ARBA00022692"/>
    </source>
</evidence>
<feature type="transmembrane region" description="Helical" evidence="6">
    <location>
        <begin position="454"/>
        <end position="471"/>
    </location>
</feature>
<feature type="transmembrane region" description="Helical" evidence="6">
    <location>
        <begin position="198"/>
        <end position="221"/>
    </location>
</feature>
<evidence type="ECO:0000256" key="2">
    <source>
        <dbReference type="ARBA" id="ARBA00022448"/>
    </source>
</evidence>
<keyword evidence="9" id="KW-1185">Reference proteome</keyword>
<dbReference type="GO" id="GO:0016020">
    <property type="term" value="C:membrane"/>
    <property type="evidence" value="ECO:0007669"/>
    <property type="project" value="UniProtKB-SubCell"/>
</dbReference>
<protein>
    <recommendedName>
        <fullName evidence="7">Major facilitator superfamily (MFS) profile domain-containing protein</fullName>
    </recommendedName>
</protein>
<dbReference type="Gene3D" id="1.20.1250.20">
    <property type="entry name" value="MFS general substrate transporter like domains"/>
    <property type="match status" value="2"/>
</dbReference>
<dbReference type="EMBL" id="JAANQT010000172">
    <property type="protein sequence ID" value="KAG1313673.1"/>
    <property type="molecule type" value="Genomic_DNA"/>
</dbReference>
<accession>A0A9P6XH89</accession>
<dbReference type="PROSITE" id="PS50850">
    <property type="entry name" value="MFS"/>
    <property type="match status" value="1"/>
</dbReference>
<proteinExistence type="predicted"/>
<dbReference type="Proteomes" id="UP000716291">
    <property type="component" value="Unassembled WGS sequence"/>
</dbReference>
<evidence type="ECO:0000256" key="5">
    <source>
        <dbReference type="ARBA" id="ARBA00023136"/>
    </source>
</evidence>
<keyword evidence="4 6" id="KW-1133">Transmembrane helix</keyword>
<name>A0A9P6XH89_RHIOR</name>
<evidence type="ECO:0000259" key="7">
    <source>
        <dbReference type="PROSITE" id="PS50850"/>
    </source>
</evidence>
<evidence type="ECO:0000256" key="4">
    <source>
        <dbReference type="ARBA" id="ARBA00022989"/>
    </source>
</evidence>
<dbReference type="PANTHER" id="PTHR43791:SF36">
    <property type="entry name" value="TRANSPORTER, PUTATIVE (AFU_ORTHOLOGUE AFUA_6G08340)-RELATED"/>
    <property type="match status" value="1"/>
</dbReference>
<feature type="transmembrane region" description="Helical" evidence="6">
    <location>
        <begin position="141"/>
        <end position="159"/>
    </location>
</feature>
<keyword evidence="3 6" id="KW-0812">Transmembrane</keyword>
<sequence>MTDAKDHDEMHLHKRLHGSAVVDTLVDVKASSVYSGSDHVEKGLDEDQVQKTFVKSEAEKRLVRKINYTLLPFVGAIVFIQFVDKSTLSIAAVLGIIQDTHLTGSQYSWLGSFFYLGYISFQLPNNYFLQKFRISRYLGTLLVLWGIVMGCTALCQNFAQLAASRVLLGLFEASTYPSLLIILNTVYRRSEQSAAYGFLWLSNGSGTMVGAVCAYGISYINHANGISSWRWPYIIWGALTVLFGILVFFFLPDTPTSYMFRLTKEEEAIVEERTRDNAVVRVYEIKTHHVFEALREPRLWLICLSTFCNNLHTGGLVVFSTLIVQSLGFTSSESILMQIPSGCVSALFSLLGVWVARKTKQLYMAVVVCTIISLIGVILLAVLPLSGIKLLGYFLAWALNGTAVILVTMIASNVTGYTKKIFYNGMNMIFFTLGNFTGPLVMLEHEAPVYKTGMIIYCIGNAAILVMLFLARQLMAAQNKKRLSNPTGEKYDVKDDLTDQENKSFIYQL</sequence>
<organism evidence="8 9">
    <name type="scientific">Rhizopus oryzae</name>
    <name type="common">Mucormycosis agent</name>
    <name type="synonym">Rhizopus arrhizus var. delemar</name>
    <dbReference type="NCBI Taxonomy" id="64495"/>
    <lineage>
        <taxon>Eukaryota</taxon>
        <taxon>Fungi</taxon>
        <taxon>Fungi incertae sedis</taxon>
        <taxon>Mucoromycota</taxon>
        <taxon>Mucoromycotina</taxon>
        <taxon>Mucoromycetes</taxon>
        <taxon>Mucorales</taxon>
        <taxon>Mucorineae</taxon>
        <taxon>Rhizopodaceae</taxon>
        <taxon>Rhizopus</taxon>
    </lineage>
</organism>
<evidence type="ECO:0000313" key="9">
    <source>
        <dbReference type="Proteomes" id="UP000716291"/>
    </source>
</evidence>
<feature type="transmembrane region" description="Helical" evidence="6">
    <location>
        <begin position="165"/>
        <end position="186"/>
    </location>
</feature>
<feature type="transmembrane region" description="Helical" evidence="6">
    <location>
        <begin position="362"/>
        <end position="385"/>
    </location>
</feature>
<feature type="transmembrane region" description="Helical" evidence="6">
    <location>
        <begin position="421"/>
        <end position="442"/>
    </location>
</feature>
<dbReference type="InterPro" id="IPR036259">
    <property type="entry name" value="MFS_trans_sf"/>
</dbReference>
<dbReference type="SUPFAM" id="SSF103473">
    <property type="entry name" value="MFS general substrate transporter"/>
    <property type="match status" value="1"/>
</dbReference>
<feature type="transmembrane region" description="Helical" evidence="6">
    <location>
        <begin position="233"/>
        <end position="251"/>
    </location>
</feature>
<dbReference type="InterPro" id="IPR020846">
    <property type="entry name" value="MFS_dom"/>
</dbReference>
<reference evidence="8" key="1">
    <citation type="journal article" date="2020" name="Microb. Genom.">
        <title>Genetic diversity of clinical and environmental Mucorales isolates obtained from an investigation of mucormycosis cases among solid organ transplant recipients.</title>
        <authorList>
            <person name="Nguyen M.H."/>
            <person name="Kaul D."/>
            <person name="Muto C."/>
            <person name="Cheng S.J."/>
            <person name="Richter R.A."/>
            <person name="Bruno V.M."/>
            <person name="Liu G."/>
            <person name="Beyhan S."/>
            <person name="Sundermann A.J."/>
            <person name="Mounaud S."/>
            <person name="Pasculle A.W."/>
            <person name="Nierman W.C."/>
            <person name="Driscoll E."/>
            <person name="Cumbie R."/>
            <person name="Clancy C.J."/>
            <person name="Dupont C.L."/>
        </authorList>
    </citation>
    <scope>NUCLEOTIDE SEQUENCE</scope>
    <source>
        <strain evidence="8">GL11</strain>
    </source>
</reference>
<dbReference type="AlphaFoldDB" id="A0A9P6XH89"/>
<feature type="transmembrane region" description="Helical" evidence="6">
    <location>
        <begin position="109"/>
        <end position="129"/>
    </location>
</feature>
<feature type="transmembrane region" description="Helical" evidence="6">
    <location>
        <begin position="335"/>
        <end position="355"/>
    </location>
</feature>
<comment type="caution">
    <text evidence="8">The sequence shown here is derived from an EMBL/GenBank/DDBJ whole genome shotgun (WGS) entry which is preliminary data.</text>
</comment>
<dbReference type="InterPro" id="IPR011701">
    <property type="entry name" value="MFS"/>
</dbReference>
<comment type="subcellular location">
    <subcellularLocation>
        <location evidence="1">Membrane</location>
        <topology evidence="1">Multi-pass membrane protein</topology>
    </subcellularLocation>
</comment>
<feature type="transmembrane region" description="Helical" evidence="6">
    <location>
        <begin position="299"/>
        <end position="323"/>
    </location>
</feature>
<keyword evidence="5 6" id="KW-0472">Membrane</keyword>
<feature type="transmembrane region" description="Helical" evidence="6">
    <location>
        <begin position="391"/>
        <end position="414"/>
    </location>
</feature>
<evidence type="ECO:0000313" key="8">
    <source>
        <dbReference type="EMBL" id="KAG1313673.1"/>
    </source>
</evidence>
<feature type="domain" description="Major facilitator superfamily (MFS) profile" evidence="7">
    <location>
        <begin position="70"/>
        <end position="475"/>
    </location>
</feature>